<gene>
    <name evidence="1" type="ORF">BSYN_26540</name>
</gene>
<protein>
    <submittedName>
        <fullName evidence="1">Uncharacterized protein</fullName>
    </submittedName>
</protein>
<organism evidence="1 2">
    <name type="scientific">Bacteroides sedimenti</name>
    <dbReference type="NCBI Taxonomy" id="2136147"/>
    <lineage>
        <taxon>Bacteria</taxon>
        <taxon>Pseudomonadati</taxon>
        <taxon>Bacteroidota</taxon>
        <taxon>Bacteroidia</taxon>
        <taxon>Bacteroidales</taxon>
        <taxon>Bacteroidaceae</taxon>
        <taxon>Bacteroides</taxon>
    </lineage>
</organism>
<accession>A0ABM8IEN3</accession>
<keyword evidence="2" id="KW-1185">Reference proteome</keyword>
<dbReference type="Proteomes" id="UP001496674">
    <property type="component" value="Chromosome"/>
</dbReference>
<reference evidence="1 2" key="1">
    <citation type="submission" date="2023-04" db="EMBL/GenBank/DDBJ databases">
        <title>Draft genome sequence of acteroides sedimenti strain YN3PY1.</title>
        <authorList>
            <person name="Yoshida N."/>
        </authorList>
    </citation>
    <scope>NUCLEOTIDE SEQUENCE [LARGE SCALE GENOMIC DNA]</scope>
    <source>
        <strain evidence="1 2">YN3PY1</strain>
    </source>
</reference>
<proteinExistence type="predicted"/>
<name>A0ABM8IEN3_9BACE</name>
<evidence type="ECO:0000313" key="1">
    <source>
        <dbReference type="EMBL" id="BEH00390.1"/>
    </source>
</evidence>
<evidence type="ECO:0000313" key="2">
    <source>
        <dbReference type="Proteomes" id="UP001496674"/>
    </source>
</evidence>
<dbReference type="EMBL" id="AP028055">
    <property type="protein sequence ID" value="BEH00390.1"/>
    <property type="molecule type" value="Genomic_DNA"/>
</dbReference>
<dbReference type="RefSeq" id="WP_353331698.1">
    <property type="nucleotide sequence ID" value="NZ_AP028055.1"/>
</dbReference>
<sequence>METIEIKINRHKEVICGIKLSESDYWMVINENPGDFVLDGYKFINKRHVKHVNELDEIDIKRKIFDLKFTLNAMTQISAIPVNSLSSLFLYLKESSELIEISLESDEYILVGKIVEVFDKSFTLDEISADGKPLRKENIKFVLVRSVGIETDYLKSLKLYIDKYS</sequence>